<proteinExistence type="predicted"/>
<dbReference type="AlphaFoldDB" id="A0A2S2P8C3"/>
<dbReference type="EMBL" id="GGMR01012547">
    <property type="protein sequence ID" value="MBY25166.1"/>
    <property type="molecule type" value="Transcribed_RNA"/>
</dbReference>
<organism evidence="1">
    <name type="scientific">Schizaphis graminum</name>
    <name type="common">Green bug aphid</name>
    <dbReference type="NCBI Taxonomy" id="13262"/>
    <lineage>
        <taxon>Eukaryota</taxon>
        <taxon>Metazoa</taxon>
        <taxon>Ecdysozoa</taxon>
        <taxon>Arthropoda</taxon>
        <taxon>Hexapoda</taxon>
        <taxon>Insecta</taxon>
        <taxon>Pterygota</taxon>
        <taxon>Neoptera</taxon>
        <taxon>Paraneoptera</taxon>
        <taxon>Hemiptera</taxon>
        <taxon>Sternorrhyncha</taxon>
        <taxon>Aphidomorpha</taxon>
        <taxon>Aphidoidea</taxon>
        <taxon>Aphididae</taxon>
        <taxon>Aphidini</taxon>
        <taxon>Schizaphis</taxon>
    </lineage>
</organism>
<name>A0A2S2P8C3_SCHGA</name>
<evidence type="ECO:0000313" key="1">
    <source>
        <dbReference type="EMBL" id="MBY25166.1"/>
    </source>
</evidence>
<protein>
    <submittedName>
        <fullName evidence="1">Uncharacterized protein</fullName>
    </submittedName>
</protein>
<gene>
    <name evidence="1" type="ORF">g.45810</name>
</gene>
<sequence>MCIACTNIWITSISHGDVTAVIILLAARLNVNNTNIMQQQLHHDDINYYIVILFHSTAAPESTIVFSTAVNVIYYYSISTHDVKRFNNDILQTLRCNTTQLQIYYRFEIFIEYG</sequence>
<accession>A0A2S2P8C3</accession>
<reference evidence="1" key="1">
    <citation type="submission" date="2018-04" db="EMBL/GenBank/DDBJ databases">
        <title>Transcriptome of Schizaphis graminum biotype I.</title>
        <authorList>
            <person name="Scully E.D."/>
            <person name="Geib S.M."/>
            <person name="Palmer N.A."/>
            <person name="Koch K."/>
            <person name="Bradshaw J."/>
            <person name="Heng-Moss T."/>
            <person name="Sarath G."/>
        </authorList>
    </citation>
    <scope>NUCLEOTIDE SEQUENCE</scope>
</reference>